<evidence type="ECO:0000256" key="2">
    <source>
        <dbReference type="ARBA" id="ARBA00022574"/>
    </source>
</evidence>
<dbReference type="AlphaFoldDB" id="A0A9P4U041"/>
<dbReference type="GO" id="GO:0005774">
    <property type="term" value="C:vacuolar membrane"/>
    <property type="evidence" value="ECO:0007669"/>
    <property type="project" value="UniProtKB-SubCell"/>
</dbReference>
<protein>
    <submittedName>
        <fullName evidence="6">YVTN repeat-like/Quino protein amine dehydrogenase</fullName>
    </submittedName>
</protein>
<evidence type="ECO:0000313" key="6">
    <source>
        <dbReference type="EMBL" id="KAF2431527.1"/>
    </source>
</evidence>
<dbReference type="Pfam" id="PF21032">
    <property type="entry name" value="PROPPIN"/>
    <property type="match status" value="1"/>
</dbReference>
<evidence type="ECO:0000256" key="3">
    <source>
        <dbReference type="ARBA" id="ARBA00022737"/>
    </source>
</evidence>
<comment type="subcellular location">
    <subcellularLocation>
        <location evidence="1">Vacuole membrane</location>
        <topology evidence="1">Peripheral membrane protein</topology>
    </subcellularLocation>
</comment>
<name>A0A9P4U041_9PEZI</name>
<dbReference type="PANTHER" id="PTHR11227">
    <property type="entry name" value="WD-REPEAT PROTEIN INTERACTING WITH PHOSPHOINOSIDES WIPI -RELATED"/>
    <property type="match status" value="1"/>
</dbReference>
<comment type="caution">
    <text evidence="6">The sequence shown here is derived from an EMBL/GenBank/DDBJ whole genome shotgun (WGS) entry which is preliminary data.</text>
</comment>
<dbReference type="Proteomes" id="UP000800235">
    <property type="component" value="Unassembled WGS sequence"/>
</dbReference>
<evidence type="ECO:0000256" key="4">
    <source>
        <dbReference type="ARBA" id="ARBA00025740"/>
    </source>
</evidence>
<keyword evidence="7" id="KW-1185">Reference proteome</keyword>
<dbReference type="SUPFAM" id="SSF50978">
    <property type="entry name" value="WD40 repeat-like"/>
    <property type="match status" value="1"/>
</dbReference>
<dbReference type="SMART" id="SM00320">
    <property type="entry name" value="WD40"/>
    <property type="match status" value="2"/>
</dbReference>
<dbReference type="OrthoDB" id="1667587at2759"/>
<reference evidence="6" key="1">
    <citation type="journal article" date="2020" name="Stud. Mycol.">
        <title>101 Dothideomycetes genomes: a test case for predicting lifestyles and emergence of pathogens.</title>
        <authorList>
            <person name="Haridas S."/>
            <person name="Albert R."/>
            <person name="Binder M."/>
            <person name="Bloem J."/>
            <person name="Labutti K."/>
            <person name="Salamov A."/>
            <person name="Andreopoulos B."/>
            <person name="Baker S."/>
            <person name="Barry K."/>
            <person name="Bills G."/>
            <person name="Bluhm B."/>
            <person name="Cannon C."/>
            <person name="Castanera R."/>
            <person name="Culley D."/>
            <person name="Daum C."/>
            <person name="Ezra D."/>
            <person name="Gonzalez J."/>
            <person name="Henrissat B."/>
            <person name="Kuo A."/>
            <person name="Liang C."/>
            <person name="Lipzen A."/>
            <person name="Lutzoni F."/>
            <person name="Magnuson J."/>
            <person name="Mondo S."/>
            <person name="Nolan M."/>
            <person name="Ohm R."/>
            <person name="Pangilinan J."/>
            <person name="Park H.-J."/>
            <person name="Ramirez L."/>
            <person name="Alfaro M."/>
            <person name="Sun H."/>
            <person name="Tritt A."/>
            <person name="Yoshinaga Y."/>
            <person name="Zwiers L.-H."/>
            <person name="Turgeon B."/>
            <person name="Goodwin S."/>
            <person name="Spatafora J."/>
            <person name="Crous P."/>
            <person name="Grigoriev I."/>
        </authorList>
    </citation>
    <scope>NUCLEOTIDE SEQUENCE</scope>
    <source>
        <strain evidence="6">CBS 130266</strain>
    </source>
</reference>
<feature type="compositionally biased region" description="Polar residues" evidence="5">
    <location>
        <begin position="325"/>
        <end position="345"/>
    </location>
</feature>
<feature type="region of interest" description="Disordered" evidence="5">
    <location>
        <begin position="268"/>
        <end position="402"/>
    </location>
</feature>
<sequence>MNVRHPFDQSPEPIVLGVEYNEDSTVFTAATSEGYRIYDSTTGKLISEREFEGSIGFASILSRSRFVALIGGGSSPHYPPNKFILWDGKSKQEVFKIEYSYRPLRASLTSTHYVVIFERGLMLYKLEPKSKDNSTSSRIAIYETASNLHGLCCLGSRKLAFPGRKAGQVQIVDLATRKVSILPAHSSPLRALAFSKNENIVATASDTGTLIRLWSTAQEARLNEVRRGLDRATIFSISFSANGQYLAVTSDKSTLHIFDLVAHDTPMPSQYGPSGHSRSKSSSSSRPVTVPPSRHRTTSTTTTGSGNSPGSRNYGLTPPKDRYRLSSSPTDRTSVALSDFSSQKGTHAPPAWNDMLRQQQQQQPSSRYSSSHASTAMRKAPDSTKTERDISSPHKPAQKWGNLANLPFAPKILSDTYSIMSCPFDMGDERPITSSSSSKSKAEYQEFEEALGGPPSSSNGKEGGETKDTVWWPGGRPPKGKIAWVDDDRLVIVGAGRDARWELFGIAQYDSGQKAVVKVGWKRFLEDEGLE</sequence>
<keyword evidence="3" id="KW-0677">Repeat</keyword>
<feature type="compositionally biased region" description="Low complexity" evidence="5">
    <location>
        <begin position="272"/>
        <end position="312"/>
    </location>
</feature>
<evidence type="ECO:0000256" key="5">
    <source>
        <dbReference type="SAM" id="MobiDB-lite"/>
    </source>
</evidence>
<dbReference type="InterPro" id="IPR015943">
    <property type="entry name" value="WD40/YVTN_repeat-like_dom_sf"/>
</dbReference>
<evidence type="ECO:0000256" key="1">
    <source>
        <dbReference type="ARBA" id="ARBA00004148"/>
    </source>
</evidence>
<organism evidence="6 7">
    <name type="scientific">Tothia fuscella</name>
    <dbReference type="NCBI Taxonomy" id="1048955"/>
    <lineage>
        <taxon>Eukaryota</taxon>
        <taxon>Fungi</taxon>
        <taxon>Dikarya</taxon>
        <taxon>Ascomycota</taxon>
        <taxon>Pezizomycotina</taxon>
        <taxon>Dothideomycetes</taxon>
        <taxon>Pleosporomycetidae</taxon>
        <taxon>Venturiales</taxon>
        <taxon>Cylindrosympodiaceae</taxon>
        <taxon>Tothia</taxon>
    </lineage>
</organism>
<dbReference type="EMBL" id="MU007031">
    <property type="protein sequence ID" value="KAF2431527.1"/>
    <property type="molecule type" value="Genomic_DNA"/>
</dbReference>
<dbReference type="InterPro" id="IPR048720">
    <property type="entry name" value="PROPPIN"/>
</dbReference>
<dbReference type="InterPro" id="IPR001680">
    <property type="entry name" value="WD40_rpt"/>
</dbReference>
<feature type="region of interest" description="Disordered" evidence="5">
    <location>
        <begin position="428"/>
        <end position="477"/>
    </location>
</feature>
<keyword evidence="2" id="KW-0853">WD repeat</keyword>
<accession>A0A9P4U041</accession>
<gene>
    <name evidence="6" type="ORF">EJ08DRAFT_178983</name>
</gene>
<feature type="compositionally biased region" description="Low complexity" evidence="5">
    <location>
        <begin position="358"/>
        <end position="374"/>
    </location>
</feature>
<dbReference type="Gene3D" id="2.130.10.10">
    <property type="entry name" value="YVTN repeat-like/Quinoprotein amine dehydrogenase"/>
    <property type="match status" value="1"/>
</dbReference>
<evidence type="ECO:0000313" key="7">
    <source>
        <dbReference type="Proteomes" id="UP000800235"/>
    </source>
</evidence>
<comment type="similarity">
    <text evidence="4">Belongs to the WD repeat PROPPIN family.</text>
</comment>
<proteinExistence type="inferred from homology"/>
<feature type="compositionally biased region" description="Basic and acidic residues" evidence="5">
    <location>
        <begin position="379"/>
        <end position="392"/>
    </location>
</feature>
<dbReference type="InterPro" id="IPR036322">
    <property type="entry name" value="WD40_repeat_dom_sf"/>
</dbReference>